<dbReference type="InterPro" id="IPR036291">
    <property type="entry name" value="NAD(P)-bd_dom_sf"/>
</dbReference>
<protein>
    <recommendedName>
        <fullName evidence="2">precorrin-2 dehydrogenase</fullName>
        <ecNumber evidence="2">1.3.1.76</ecNumber>
    </recommendedName>
</protein>
<dbReference type="Gene3D" id="1.10.3280.10">
    <property type="entry name" value="Siroheme synthase, domain 3"/>
    <property type="match status" value="1"/>
</dbReference>
<dbReference type="InterPro" id="IPR012409">
    <property type="entry name" value="Sirohaem_synth"/>
</dbReference>
<dbReference type="PANTHER" id="PTHR45790:SF6">
    <property type="entry name" value="UROPORPHYRINOGEN-III C-METHYLTRANSFERASE"/>
    <property type="match status" value="1"/>
</dbReference>
<dbReference type="InterPro" id="IPR050161">
    <property type="entry name" value="Siro_Cobalamin_biosynth"/>
</dbReference>
<dbReference type="PANTHER" id="PTHR45790">
    <property type="entry name" value="SIROHEME SYNTHASE-RELATED"/>
    <property type="match status" value="1"/>
</dbReference>
<feature type="domain" description="Siroheme biosynthesis protein Met8 C-terminal" evidence="14">
    <location>
        <begin position="164"/>
        <end position="217"/>
    </location>
</feature>
<dbReference type="GO" id="GO:0004851">
    <property type="term" value="F:uroporphyrin-III C-methyltransferase activity"/>
    <property type="evidence" value="ECO:0007669"/>
    <property type="project" value="InterPro"/>
</dbReference>
<keyword evidence="10" id="KW-0627">Porphyrin biosynthesis</keyword>
<dbReference type="Gene3D" id="3.40.1010.10">
    <property type="entry name" value="Cobalt-precorrin-4 Transmethylase, Domain 1"/>
    <property type="match status" value="1"/>
</dbReference>
<keyword evidence="4" id="KW-0489">Methyltransferase</keyword>
<reference evidence="16 17" key="1">
    <citation type="submission" date="2014-09" db="EMBL/GenBank/DDBJ databases">
        <authorList>
            <person name="Ellenberger Sabrina"/>
        </authorList>
    </citation>
    <scope>NUCLEOTIDE SEQUENCE [LARGE SCALE GENOMIC DNA]</scope>
    <source>
        <strain evidence="16 17">CBS 412.66</strain>
    </source>
</reference>
<dbReference type="Gene3D" id="3.30.950.10">
    <property type="entry name" value="Methyltransferase, Cobalt-precorrin-4 Transmethylase, Domain 2"/>
    <property type="match status" value="1"/>
</dbReference>
<name>A0A0B7NUY5_9FUNG</name>
<dbReference type="Pfam" id="PF14823">
    <property type="entry name" value="Sirohm_synth_C"/>
    <property type="match status" value="1"/>
</dbReference>
<dbReference type="UniPathway" id="UPA00262">
    <property type="reaction ID" value="UER00222"/>
</dbReference>
<keyword evidence="9" id="KW-0456">Lyase</keyword>
<evidence type="ECO:0000256" key="6">
    <source>
        <dbReference type="ARBA" id="ARBA00022691"/>
    </source>
</evidence>
<gene>
    <name evidence="16" type="primary">PARPA_13385.1 scaffold 46804</name>
</gene>
<evidence type="ECO:0000256" key="11">
    <source>
        <dbReference type="ARBA" id="ARBA00023268"/>
    </source>
</evidence>
<keyword evidence="7" id="KW-0560">Oxidoreductase</keyword>
<dbReference type="SUPFAM" id="SSF53790">
    <property type="entry name" value="Tetrapyrrole methylase"/>
    <property type="match status" value="1"/>
</dbReference>
<keyword evidence="11" id="KW-0511">Multifunctional enzyme</keyword>
<dbReference type="EC" id="1.3.1.76" evidence="2"/>
<dbReference type="Proteomes" id="UP000054107">
    <property type="component" value="Unassembled WGS sequence"/>
</dbReference>
<evidence type="ECO:0000256" key="12">
    <source>
        <dbReference type="ARBA" id="ARBA00047561"/>
    </source>
</evidence>
<organism evidence="16 17">
    <name type="scientific">Parasitella parasitica</name>
    <dbReference type="NCBI Taxonomy" id="35722"/>
    <lineage>
        <taxon>Eukaryota</taxon>
        <taxon>Fungi</taxon>
        <taxon>Fungi incertae sedis</taxon>
        <taxon>Mucoromycota</taxon>
        <taxon>Mucoromycotina</taxon>
        <taxon>Mucoromycetes</taxon>
        <taxon>Mucorales</taxon>
        <taxon>Mucorineae</taxon>
        <taxon>Mucoraceae</taxon>
        <taxon>Parasitella</taxon>
    </lineage>
</organism>
<dbReference type="CDD" id="cd11642">
    <property type="entry name" value="SUMT"/>
    <property type="match status" value="1"/>
</dbReference>
<evidence type="ECO:0000256" key="3">
    <source>
        <dbReference type="ARBA" id="ARBA00022573"/>
    </source>
</evidence>
<dbReference type="SUPFAM" id="SSF51735">
    <property type="entry name" value="NAD(P)-binding Rossmann-fold domains"/>
    <property type="match status" value="1"/>
</dbReference>
<dbReference type="GO" id="GO:0043115">
    <property type="term" value="F:precorrin-2 dehydrogenase activity"/>
    <property type="evidence" value="ECO:0007669"/>
    <property type="project" value="UniProtKB-EC"/>
</dbReference>
<comment type="pathway">
    <text evidence="1">Porphyrin-containing compound metabolism; siroheme biosynthesis; sirohydrochlorin from precorrin-2: step 1/1.</text>
</comment>
<dbReference type="FunFam" id="3.40.1010.10:FF:000006">
    <property type="entry name" value="Siroheme synthase, putative"/>
    <property type="match status" value="1"/>
</dbReference>
<dbReference type="SUPFAM" id="SSF75615">
    <property type="entry name" value="Siroheme synthase middle domains-like"/>
    <property type="match status" value="1"/>
</dbReference>
<dbReference type="InterPro" id="IPR028281">
    <property type="entry name" value="Sirohaem_synthase_central"/>
</dbReference>
<evidence type="ECO:0000256" key="5">
    <source>
        <dbReference type="ARBA" id="ARBA00022679"/>
    </source>
</evidence>
<evidence type="ECO:0000259" key="14">
    <source>
        <dbReference type="Pfam" id="PF14823"/>
    </source>
</evidence>
<dbReference type="PIRSF" id="PIRSF036426">
    <property type="entry name" value="Sirohaem_synth"/>
    <property type="match status" value="1"/>
</dbReference>
<evidence type="ECO:0000256" key="10">
    <source>
        <dbReference type="ARBA" id="ARBA00023244"/>
    </source>
</evidence>
<dbReference type="InterPro" id="IPR014776">
    <property type="entry name" value="4pyrrole_Mease_sub2"/>
</dbReference>
<dbReference type="GO" id="GO:0032259">
    <property type="term" value="P:methylation"/>
    <property type="evidence" value="ECO:0007669"/>
    <property type="project" value="UniProtKB-KW"/>
</dbReference>
<evidence type="ECO:0000313" key="16">
    <source>
        <dbReference type="EMBL" id="CEP19073.1"/>
    </source>
</evidence>
<evidence type="ECO:0000256" key="8">
    <source>
        <dbReference type="ARBA" id="ARBA00023027"/>
    </source>
</evidence>
<dbReference type="EMBL" id="LN734002">
    <property type="protein sequence ID" value="CEP19073.1"/>
    <property type="molecule type" value="Genomic_DNA"/>
</dbReference>
<evidence type="ECO:0000256" key="4">
    <source>
        <dbReference type="ARBA" id="ARBA00022603"/>
    </source>
</evidence>
<dbReference type="Pfam" id="PF00590">
    <property type="entry name" value="TP_methylase"/>
    <property type="match status" value="1"/>
</dbReference>
<evidence type="ECO:0000256" key="7">
    <source>
        <dbReference type="ARBA" id="ARBA00023002"/>
    </source>
</evidence>
<keyword evidence="3" id="KW-0169">Cobalamin biosynthesis</keyword>
<dbReference type="Pfam" id="PF14824">
    <property type="entry name" value="Sirohm_synth_M"/>
    <property type="match status" value="1"/>
</dbReference>
<evidence type="ECO:0000256" key="1">
    <source>
        <dbReference type="ARBA" id="ARBA00005010"/>
    </source>
</evidence>
<dbReference type="InterPro" id="IPR028162">
    <property type="entry name" value="Met8_C"/>
</dbReference>
<dbReference type="InterPro" id="IPR035996">
    <property type="entry name" value="4pyrrol_Methylase_sf"/>
</dbReference>
<evidence type="ECO:0000259" key="15">
    <source>
        <dbReference type="Pfam" id="PF14824"/>
    </source>
</evidence>
<dbReference type="GO" id="GO:0051287">
    <property type="term" value="F:NAD binding"/>
    <property type="evidence" value="ECO:0007669"/>
    <property type="project" value="InterPro"/>
</dbReference>
<proteinExistence type="predicted"/>
<evidence type="ECO:0000256" key="2">
    <source>
        <dbReference type="ARBA" id="ARBA00012400"/>
    </source>
</evidence>
<dbReference type="Gene3D" id="3.40.50.720">
    <property type="entry name" value="NAD(P)-binding Rossmann-like Domain"/>
    <property type="match status" value="1"/>
</dbReference>
<dbReference type="InterPro" id="IPR006367">
    <property type="entry name" value="Sirohaem_synthase_N"/>
</dbReference>
<sequence length="487" mass="53422">MSEINTPSFETIQGGGSLVVAYQIAGKKVLIVGGGNVAAQRIVSLKIADAQVVVISPEAGLHEEVKFRIDNKEVEWIDRNFVDGDLQGVDMVLTALDDHEESLRIGTLCRDKRIPVNVADVPPMCDFYFMSQHRDGPLQIAVSTNGKGPKLANMVRVAAAKALPGQMGDTIEMMGKLRAKVREWEPEMKNSGKRMTWVTKICDRWGLKGMARLNELKTQEQQEAVFDKLKGHFIIGGVPDIDAVLPSNKEPRISLIGGGPGDPELITVKAKRLLEEADLVVSDRLIPSQILDLVQGELRIARKYTGKSDEAQEELMQWCLDGLEKGLHVVRLKIGDPLLFGRGGEEVIWFRERGYEPELIAGISSAFSAPMAAMIPVTFRGVSDQVIITTGRGTKGSMPDLPVFGATQTLVVLMAVGRASELRLMLIDRLYPENVPVCWIENANCPEERIIFGTVESMASLVEEKEIKAPAVLVVGHSTHVLNKSSE</sequence>
<keyword evidence="8" id="KW-0520">NAD</keyword>
<dbReference type="OrthoDB" id="1721126at2759"/>
<dbReference type="InterPro" id="IPR014777">
    <property type="entry name" value="4pyrrole_Mease_sub1"/>
</dbReference>
<evidence type="ECO:0000313" key="17">
    <source>
        <dbReference type="Proteomes" id="UP000054107"/>
    </source>
</evidence>
<dbReference type="InterPro" id="IPR000878">
    <property type="entry name" value="4pyrrol_Mease"/>
</dbReference>
<dbReference type="InterPro" id="IPR006366">
    <property type="entry name" value="CobA/CysG_C"/>
</dbReference>
<feature type="domain" description="Siroheme synthase central" evidence="15">
    <location>
        <begin position="135"/>
        <end position="156"/>
    </location>
</feature>
<dbReference type="Pfam" id="PF13241">
    <property type="entry name" value="NAD_binding_7"/>
    <property type="match status" value="1"/>
</dbReference>
<keyword evidence="6" id="KW-0949">S-adenosyl-L-methionine</keyword>
<dbReference type="STRING" id="35722.A0A0B7NUY5"/>
<evidence type="ECO:0000259" key="13">
    <source>
        <dbReference type="Pfam" id="PF00590"/>
    </source>
</evidence>
<accession>A0A0B7NUY5</accession>
<dbReference type="NCBIfam" id="TIGR01470">
    <property type="entry name" value="cysG_Nterm"/>
    <property type="match status" value="1"/>
</dbReference>
<keyword evidence="5" id="KW-0808">Transferase</keyword>
<comment type="catalytic activity">
    <reaction evidence="12">
        <text>precorrin-2 + NAD(+) = sirohydrochlorin + NADH + 2 H(+)</text>
        <dbReference type="Rhea" id="RHEA:15613"/>
        <dbReference type="ChEBI" id="CHEBI:15378"/>
        <dbReference type="ChEBI" id="CHEBI:57540"/>
        <dbReference type="ChEBI" id="CHEBI:57945"/>
        <dbReference type="ChEBI" id="CHEBI:58351"/>
        <dbReference type="ChEBI" id="CHEBI:58827"/>
        <dbReference type="EC" id="1.3.1.76"/>
    </reaction>
</comment>
<keyword evidence="17" id="KW-1185">Reference proteome</keyword>
<evidence type="ECO:0000256" key="9">
    <source>
        <dbReference type="ARBA" id="ARBA00023239"/>
    </source>
</evidence>
<feature type="domain" description="Tetrapyrrole methylase" evidence="13">
    <location>
        <begin position="253"/>
        <end position="458"/>
    </location>
</feature>
<dbReference type="GO" id="GO:0019354">
    <property type="term" value="P:siroheme biosynthetic process"/>
    <property type="evidence" value="ECO:0007669"/>
    <property type="project" value="UniProtKB-UniPathway"/>
</dbReference>
<dbReference type="GO" id="GO:0051266">
    <property type="term" value="F:sirohydrochlorin ferrochelatase activity"/>
    <property type="evidence" value="ECO:0007669"/>
    <property type="project" value="InterPro"/>
</dbReference>
<dbReference type="AlphaFoldDB" id="A0A0B7NUY5"/>
<dbReference type="NCBIfam" id="TIGR01469">
    <property type="entry name" value="cobA_cysG_Cterm"/>
    <property type="match status" value="1"/>
</dbReference>